<organism evidence="1 2">
    <name type="scientific">Arthrobotrys musiformis</name>
    <dbReference type="NCBI Taxonomy" id="47236"/>
    <lineage>
        <taxon>Eukaryota</taxon>
        <taxon>Fungi</taxon>
        <taxon>Dikarya</taxon>
        <taxon>Ascomycota</taxon>
        <taxon>Pezizomycotina</taxon>
        <taxon>Orbiliomycetes</taxon>
        <taxon>Orbiliales</taxon>
        <taxon>Orbiliaceae</taxon>
        <taxon>Arthrobotrys</taxon>
    </lineage>
</organism>
<dbReference type="AlphaFoldDB" id="A0AAV9W149"/>
<gene>
    <name evidence="1" type="ORF">TWF481_011374</name>
</gene>
<reference evidence="1 2" key="1">
    <citation type="submission" date="2023-08" db="EMBL/GenBank/DDBJ databases">
        <authorList>
            <person name="Palmer J.M."/>
        </authorList>
    </citation>
    <scope>NUCLEOTIDE SEQUENCE [LARGE SCALE GENOMIC DNA]</scope>
    <source>
        <strain evidence="1 2">TWF481</strain>
    </source>
</reference>
<protein>
    <submittedName>
        <fullName evidence="1">Uncharacterized protein</fullName>
    </submittedName>
</protein>
<keyword evidence="2" id="KW-1185">Reference proteome</keyword>
<dbReference type="Proteomes" id="UP001370758">
    <property type="component" value="Unassembled WGS sequence"/>
</dbReference>
<evidence type="ECO:0000313" key="1">
    <source>
        <dbReference type="EMBL" id="KAK6498801.1"/>
    </source>
</evidence>
<name>A0AAV9W149_9PEZI</name>
<dbReference type="EMBL" id="JAVHJL010000008">
    <property type="protein sequence ID" value="KAK6498801.1"/>
    <property type="molecule type" value="Genomic_DNA"/>
</dbReference>
<evidence type="ECO:0000313" key="2">
    <source>
        <dbReference type="Proteomes" id="UP001370758"/>
    </source>
</evidence>
<sequence>MSTAPDPTGSGSPEWILVNPEDCFSPGHDYLLSPTLNVLSSSLGNLDLGTPGTSRHTTWNCSVGASPRPTRPLSLMFTPYGKLEISCDACASRHMQYPWNTHPRRNHRTNFTVLPIDHGINISDENTGRGVNMHNRPAVETLTNDEIVKIRTEISTLNSNPQDSLLEAGYDPEELGGMDALNHRWRIAEQFVYRKPSCPDCFTVYLEYQYSQD</sequence>
<comment type="caution">
    <text evidence="1">The sequence shown here is derived from an EMBL/GenBank/DDBJ whole genome shotgun (WGS) entry which is preliminary data.</text>
</comment>
<proteinExistence type="predicted"/>
<accession>A0AAV9W149</accession>